<dbReference type="InterPro" id="IPR035940">
    <property type="entry name" value="CAP_sf"/>
</dbReference>
<dbReference type="InterPro" id="IPR035986">
    <property type="entry name" value="PKD_dom_sf"/>
</dbReference>
<evidence type="ECO:0000256" key="5">
    <source>
        <dbReference type="SAM" id="MobiDB-lite"/>
    </source>
</evidence>
<dbReference type="NCBIfam" id="TIGR01643">
    <property type="entry name" value="YD_repeat_2x"/>
    <property type="match status" value="1"/>
</dbReference>
<dbReference type="Pfam" id="PF25275">
    <property type="entry name" value="Golvesin_C"/>
    <property type="match status" value="2"/>
</dbReference>
<evidence type="ECO:0000313" key="8">
    <source>
        <dbReference type="EMBL" id="TQV85005.1"/>
    </source>
</evidence>
<evidence type="ECO:0000256" key="4">
    <source>
        <dbReference type="ARBA" id="ARBA00023157"/>
    </source>
</evidence>
<keyword evidence="2" id="KW-0732">Signal</keyword>
<feature type="compositionally biased region" description="Basic and acidic residues" evidence="5">
    <location>
        <begin position="3942"/>
        <end position="3953"/>
    </location>
</feature>
<gene>
    <name evidence="8" type="ORF">FLL46_21690</name>
</gene>
<dbReference type="GO" id="GO:0042803">
    <property type="term" value="F:protein homodimerization activity"/>
    <property type="evidence" value="ECO:0007669"/>
    <property type="project" value="TreeGrafter"/>
</dbReference>
<feature type="region of interest" description="Disordered" evidence="5">
    <location>
        <begin position="1153"/>
        <end position="1276"/>
    </location>
</feature>
<name>A0A545U6A3_9GAMM</name>
<accession>A0A545U6A3</accession>
<dbReference type="Gene3D" id="2.180.10.10">
    <property type="entry name" value="RHS repeat-associated core"/>
    <property type="match status" value="2"/>
</dbReference>
<dbReference type="InterPro" id="IPR022409">
    <property type="entry name" value="PKD/Chitinase_dom"/>
</dbReference>
<dbReference type="SMART" id="SM00089">
    <property type="entry name" value="PKD"/>
    <property type="match status" value="3"/>
</dbReference>
<dbReference type="GO" id="GO:0046982">
    <property type="term" value="F:protein heterodimerization activity"/>
    <property type="evidence" value="ECO:0007669"/>
    <property type="project" value="TreeGrafter"/>
</dbReference>
<dbReference type="Pfam" id="PF02412">
    <property type="entry name" value="TSP_3"/>
    <property type="match status" value="14"/>
</dbReference>
<feature type="region of interest" description="Disordered" evidence="5">
    <location>
        <begin position="3917"/>
        <end position="3953"/>
    </location>
</feature>
<dbReference type="InterPro" id="IPR028974">
    <property type="entry name" value="TSP_type-3_rpt"/>
</dbReference>
<dbReference type="InterPro" id="IPR006530">
    <property type="entry name" value="YD"/>
</dbReference>
<feature type="compositionally biased region" description="Polar residues" evidence="5">
    <location>
        <begin position="508"/>
        <end position="526"/>
    </location>
</feature>
<dbReference type="PROSITE" id="PS50093">
    <property type="entry name" value="PKD"/>
    <property type="match status" value="1"/>
</dbReference>
<dbReference type="InterPro" id="IPR003367">
    <property type="entry name" value="Thrombospondin_3-like_rpt"/>
</dbReference>
<dbReference type="SUPFAM" id="SSF103647">
    <property type="entry name" value="TSP type-3 repeat"/>
    <property type="match status" value="9"/>
</dbReference>
<dbReference type="OrthoDB" id="9793251at2"/>
<feature type="compositionally biased region" description="Basic and acidic residues" evidence="5">
    <location>
        <begin position="3917"/>
        <end position="3935"/>
    </location>
</feature>
<dbReference type="InterPro" id="IPR018247">
    <property type="entry name" value="EF_Hand_1_Ca_BS"/>
</dbReference>
<organism evidence="8 9">
    <name type="scientific">Aliikangiella coralliicola</name>
    <dbReference type="NCBI Taxonomy" id="2592383"/>
    <lineage>
        <taxon>Bacteria</taxon>
        <taxon>Pseudomonadati</taxon>
        <taxon>Pseudomonadota</taxon>
        <taxon>Gammaproteobacteria</taxon>
        <taxon>Oceanospirillales</taxon>
        <taxon>Pleioneaceae</taxon>
        <taxon>Aliikangiella</taxon>
    </lineage>
</organism>
<dbReference type="GO" id="GO:0007157">
    <property type="term" value="P:heterophilic cell-cell adhesion via plasma membrane cell adhesion molecules"/>
    <property type="evidence" value="ECO:0007669"/>
    <property type="project" value="TreeGrafter"/>
</dbReference>
<dbReference type="InterPro" id="IPR022385">
    <property type="entry name" value="Rhs_assc_core"/>
</dbReference>
<dbReference type="Gene3D" id="2.60.40.10">
    <property type="entry name" value="Immunoglobulins"/>
    <property type="match status" value="5"/>
</dbReference>
<feature type="compositionally biased region" description="Polar residues" evidence="5">
    <location>
        <begin position="607"/>
        <end position="625"/>
    </location>
</feature>
<feature type="compositionally biased region" description="Polar residues" evidence="5">
    <location>
        <begin position="673"/>
        <end position="691"/>
    </location>
</feature>
<dbReference type="PROSITE" id="PS50835">
    <property type="entry name" value="IG_LIKE"/>
    <property type="match status" value="1"/>
</dbReference>
<feature type="compositionally biased region" description="Polar residues" evidence="5">
    <location>
        <begin position="310"/>
        <end position="328"/>
    </location>
</feature>
<dbReference type="Pfam" id="PF07603">
    <property type="entry name" value="Lcl_C"/>
    <property type="match status" value="3"/>
</dbReference>
<dbReference type="Pfam" id="PF18911">
    <property type="entry name" value="PKD_4"/>
    <property type="match status" value="1"/>
</dbReference>
<dbReference type="InterPro" id="IPR051216">
    <property type="entry name" value="Teneurin"/>
</dbReference>
<dbReference type="NCBIfam" id="TIGR03696">
    <property type="entry name" value="Rhs_assc_core"/>
    <property type="match status" value="1"/>
</dbReference>
<dbReference type="InterPro" id="IPR000601">
    <property type="entry name" value="PKD_dom"/>
</dbReference>
<dbReference type="Gene3D" id="2.60.40.1080">
    <property type="match status" value="1"/>
</dbReference>
<protein>
    <submittedName>
        <fullName evidence="8">DUF1566 domain-containing protein</fullName>
    </submittedName>
</protein>
<dbReference type="Pfam" id="PF25020">
    <property type="entry name" value="TTR_TEN1-4"/>
    <property type="match status" value="1"/>
</dbReference>
<keyword evidence="4" id="KW-1015">Disulfide bond</keyword>
<dbReference type="Proteomes" id="UP000315439">
    <property type="component" value="Unassembled WGS sequence"/>
</dbReference>
<dbReference type="InterPro" id="IPR003343">
    <property type="entry name" value="Big_2"/>
</dbReference>
<keyword evidence="3" id="KW-0677">Repeat</keyword>
<feature type="region of interest" description="Disordered" evidence="5">
    <location>
        <begin position="958"/>
        <end position="1036"/>
    </location>
</feature>
<dbReference type="Gene3D" id="3.40.33.10">
    <property type="entry name" value="CAP"/>
    <property type="match status" value="1"/>
</dbReference>
<dbReference type="CDD" id="cd00146">
    <property type="entry name" value="PKD"/>
    <property type="match status" value="2"/>
</dbReference>
<dbReference type="GO" id="GO:0005509">
    <property type="term" value="F:calcium ion binding"/>
    <property type="evidence" value="ECO:0007669"/>
    <property type="project" value="InterPro"/>
</dbReference>
<proteinExistence type="predicted"/>
<dbReference type="GO" id="GO:0050839">
    <property type="term" value="F:cell adhesion molecule binding"/>
    <property type="evidence" value="ECO:0007669"/>
    <property type="project" value="TreeGrafter"/>
</dbReference>
<evidence type="ECO:0000256" key="3">
    <source>
        <dbReference type="ARBA" id="ARBA00022737"/>
    </source>
</evidence>
<feature type="compositionally biased region" description="Polar residues" evidence="5">
    <location>
        <begin position="574"/>
        <end position="592"/>
    </location>
</feature>
<keyword evidence="1" id="KW-0245">EGF-like domain</keyword>
<dbReference type="InterPro" id="IPR007110">
    <property type="entry name" value="Ig-like_dom"/>
</dbReference>
<feature type="region of interest" description="Disordered" evidence="5">
    <location>
        <begin position="293"/>
        <end position="718"/>
    </location>
</feature>
<dbReference type="InterPro" id="IPR056823">
    <property type="entry name" value="TEN-like_YD-shell"/>
</dbReference>
<feature type="domain" description="PKD" evidence="6">
    <location>
        <begin position="1740"/>
        <end position="1820"/>
    </location>
</feature>
<dbReference type="RefSeq" id="WP_142933648.1">
    <property type="nucleotide sequence ID" value="NZ_ML660169.1"/>
</dbReference>
<dbReference type="SMART" id="SM00635">
    <property type="entry name" value="BID_2"/>
    <property type="match status" value="1"/>
</dbReference>
<dbReference type="Pfam" id="PF17963">
    <property type="entry name" value="Big_9"/>
    <property type="match status" value="1"/>
</dbReference>
<dbReference type="Gene3D" id="4.10.1080.10">
    <property type="entry name" value="TSP type-3 repeat"/>
    <property type="match status" value="7"/>
</dbReference>
<evidence type="ECO:0000259" key="6">
    <source>
        <dbReference type="PROSITE" id="PS50093"/>
    </source>
</evidence>
<evidence type="ECO:0000256" key="1">
    <source>
        <dbReference type="ARBA" id="ARBA00022536"/>
    </source>
</evidence>
<dbReference type="PANTHER" id="PTHR11219:SF69">
    <property type="entry name" value="TENEURIN-A"/>
    <property type="match status" value="1"/>
</dbReference>
<dbReference type="PROSITE" id="PS00018">
    <property type="entry name" value="EF_HAND_1"/>
    <property type="match status" value="1"/>
</dbReference>
<dbReference type="EMBL" id="VIKS01000013">
    <property type="protein sequence ID" value="TQV85005.1"/>
    <property type="molecule type" value="Genomic_DNA"/>
</dbReference>
<keyword evidence="9" id="KW-1185">Reference proteome</keyword>
<dbReference type="SUPFAM" id="SSF49464">
    <property type="entry name" value="Carboxypeptidase regulatory domain-like"/>
    <property type="match status" value="1"/>
</dbReference>
<comment type="caution">
    <text evidence="8">The sequence shown here is derived from an EMBL/GenBank/DDBJ whole genome shotgun (WGS) entry which is preliminary data.</text>
</comment>
<dbReference type="SUPFAM" id="SSF49299">
    <property type="entry name" value="PKD domain"/>
    <property type="match status" value="3"/>
</dbReference>
<reference evidence="8 9" key="1">
    <citation type="submission" date="2019-07" db="EMBL/GenBank/DDBJ databases">
        <title>Draft genome for Aliikangiella sp. M105.</title>
        <authorList>
            <person name="Wang G."/>
        </authorList>
    </citation>
    <scope>NUCLEOTIDE SEQUENCE [LARGE SCALE GENOMIC DNA]</scope>
    <source>
        <strain evidence="8 9">M105</strain>
    </source>
</reference>
<evidence type="ECO:0000313" key="9">
    <source>
        <dbReference type="Proteomes" id="UP000315439"/>
    </source>
</evidence>
<feature type="region of interest" description="Disordered" evidence="5">
    <location>
        <begin position="3978"/>
        <end position="4001"/>
    </location>
</feature>
<evidence type="ECO:0000256" key="2">
    <source>
        <dbReference type="ARBA" id="ARBA00022729"/>
    </source>
</evidence>
<dbReference type="InterPro" id="IPR011460">
    <property type="entry name" value="Lcl_C"/>
</dbReference>
<feature type="compositionally biased region" description="Polar residues" evidence="5">
    <location>
        <begin position="1250"/>
        <end position="1273"/>
    </location>
</feature>
<dbReference type="InterPro" id="IPR013783">
    <property type="entry name" value="Ig-like_fold"/>
</dbReference>
<feature type="region of interest" description="Disordered" evidence="5">
    <location>
        <begin position="1052"/>
        <end position="1140"/>
    </location>
</feature>
<feature type="compositionally biased region" description="Polar residues" evidence="5">
    <location>
        <begin position="409"/>
        <end position="427"/>
    </location>
</feature>
<dbReference type="PANTHER" id="PTHR11219">
    <property type="entry name" value="TENEURIN AND N-ACETYLGLUCOSAMINE-1-PHOSPHODIESTER ALPHA-N-ACETYLGLUCOSAMINIDASE"/>
    <property type="match status" value="1"/>
</dbReference>
<dbReference type="InterPro" id="IPR056820">
    <property type="entry name" value="TEN_TTR-like"/>
</dbReference>
<dbReference type="Pfam" id="PF25023">
    <property type="entry name" value="TEN_YD-shell"/>
    <property type="match status" value="1"/>
</dbReference>
<feature type="domain" description="Ig-like" evidence="7">
    <location>
        <begin position="208"/>
        <end position="289"/>
    </location>
</feature>
<evidence type="ECO:0000259" key="7">
    <source>
        <dbReference type="PROSITE" id="PS50835"/>
    </source>
</evidence>
<dbReference type="InterPro" id="IPR008969">
    <property type="entry name" value="CarboxyPept-like_regulatory"/>
</dbReference>
<sequence length="4001" mass="430472">MSKYLPKTILSSISLILNVFKTRDNNNIGTTRIFRNNLKLVNSVEKLIIILFIFTFSTTSFSAPGDEIILDHGDTGVTVDGKWSSSSAKNYYGTGSRYAVVGGEVKRYRYTPTLAQSQYEVYVWIACHKTRSSNTEHIIQHAAGQTTLNIDQNCPTAVTAQWLSLGTYAFNAGTQGYLEITDQGADGSFVGADAARFVEVAGNSNQLPVITLSETQVTVTEGESVTLTATATDAEDGDLSEQVNWSDDLSGQTGTGDSFTFTPSVGVHTVTASVVDSDGGSSMTTATVTVNAQTAPDDDNDGVVNDLDQCPNTPSGATVDSDGCATSQLDDDNDGVTNDLDQCPNTPAGATVDSDGCATSQLDDDNDGVTNDLDQCPNTPSGAAVDSNGCATSQLDDDNDGVSNDLDQCPNTPSGTAVDSNGCATSQLDDDNDGVSNDLDQCPNTPSGAAVDSNGCATSQLDDDNDGVTNDLDQCQNTPSGAAVDSNGCATSQLDDDNDGVTNDLDQCPNTPTGATVDSDGCATSQLDDDNDGVTNDLDQCPNTSAGATVDSDGCATSQLDDDNDGVTNDLDQCPNTPSGATVDSDGCATSQLDDDNDGVTNDLDQCPNTPSGATVDSDGCATSQLDDDNDGVTNDLDQCPNTPAGATVDSNGCESSQLDDDNDGVTNDLDQCPNTPSGATVDSDGCATSQLDDDNDGITNDLDQCPNTPAGASVDSNGCEVPPAVEIILDHGDDGVTQTGKWSSSSAKNYYGTGSRYATVGGDFDSYRFTPTLAQGEHAVYVWTACHNSRSSNTRHIIQHADGQSIVEVDQNCSTGVTAQWLLLGQYQFNAGEQGYLEIDETGADGSFVGADATRFVPVAGGGENEPPLVTLSETQVTVTEGESVILNATASDKEDGDLSAQILWTDDLSDSTGTGASFTFIPSVGVHTVTASVVDSGGLSSSATATVTVTAVTAPDDDNDGVANDVDQCPDTPAGASVDANGCAQSQLDDDNDGVTNDLDQCPGTPEGASVKPDGCAASQLDSDNDGVTNDKDQCPGTLVGEIVDANGCAQSQLDDDNDGVNNDIDQCPDTPSVEQPDANGCSPSQLDDDNDGVANNVDQCPDTPDGETVDAFGCSQSQQDDDSDGVANGLDQCPNTPAGEAVDANGCAQSQLDEDNDGVTNDLDQCPGTPPGESVDAAGCSVSQADSDNDGVQDGADQCPDTPAGESVDANGCSATQLDDDNDGVNNALDQCPDTPTGETVDANGCADSQQSSRYRSTQLPQTGQTTSYQGFDDGDLTWGVNRNYTRDAASEVVVDTVNNLTWQDSGDNQLLSLNWNDATNYCDNLSHDGRNDWRLPTALELFYLVDFKVSLGDGDAKIDSAFANALASDYWSADTDNVSGSQLSMAVNFDSGLRSQSSINSDKAVRCVSGVPRFEGHFSRFKGYLPDVNVVIDSVNRLMWQDTSEVGTEFYTYAQALTYCENLELDGSTDWRLPNINELQSTFDSLISFPVSAFKYNPGINADFWSSTSAHNDANKAHVIWASSGNGNHRLSTKTNNFGDPENYARCVRDFSAPVALGADDRTVSVGSLVTLDASESHDPDGEIVTYRWFDLTSGRRLLSLEVVYSTSSLSLGEHQLELHLTDNNGLVTAVPFTVTVVAEPNVAPVASSQSVSVNEDESIDITLQATDGNGDTLSYQLVDLPANGSAVLVGQNTVTYTPNANYFGNDSFTFKANDGALDSNVAMVTIDVIAVNDGPPVADAGDDQTILVGEAVNFDATGSSDDTGIATYEWTFGGQLLSNEAQFTKEDFSAGVHTVTLTVVDTEGLSSTDTVVVNVNYPLQQCQATEVEDDFDFVDSYPQDDIAWSGANFSDVTEIEKAFNHARRIDSTIWQYLKMPEQAQWDSYTLQQKALFLVNSERKARGLKPYAGVSPRVATVAQDFADYLRTNNEVITHTRSSDGASHQDRLEEDPYIQENHEGAFENIYANYQTISAGEAIVGAIYQWTYEDKFPASGASWGHRSAILWVGFNENNDSPFTEGLVGFGVSIGAYQPPGSVGDGQGAVVVMNGIDQKAAWTHNDTIDVDISEASQCNNEVELFLDESVIDTNGLSALIISPTNIALNPGDVQSLTVTGLYQDGSTQDLTSAVSFTADNSSIVQVDNGVITALNFGQVSLYTTFNGFSSNRINVFVGEPTDLTNLADTFAEDYLQYIPSNTTIKHYDPKAFSLFTGQVNDRNGVGVSGVMISFYRQPEFGSVVTDEQGRFIIAGQAGPRTIVYRKDGYLTLHREIIAASSAWAVLDDVIVLPVDSKATAIDLTATETQVHHSSVVTDGSGSRSKTIVFDGVNQVTITSPDGSTRNFNNFMVRATEYELPASMPADLPAESAFTYCAELEIPGVGDDEMVSFDKPVTLYTDNFLNFAVGEIIPVGYYDRQPGGWKASENGVVVKMLDANGDGVIDGLDYTGDDIADDIDGDGDSSDEVAGTSAFSPGETYWRSQMDHFSAQDENLNGQSGGGMPFLGYIVINEDSQEDPEKDNEKTCANSYIKHRPQAFHEDIAITGTGLTLHYSSQRTANYHHKIEVAVSEDKLPPAVIEMIAVLEIGGHRFEQKFAPALMQDATFTWNGESVDGEYIRGAVVGKISIGYRYATEYMSAGNAATSSQPLESFPNAWAQVGSSSTGVSGRDSEIIWSVDSIRLMNAPNTHFAEGWSLSNHHIKTPFNKVYLGNGDAVEVEDASLVLKTGITHSLHTGDDGYYQKGGSEIDYEVNADGVLVDKVTGLKWQYLTQSAARFKLKSEAQAYCENLQLGEGIWRLPTYKELAYAIDKSRRQHDFPIYNFEALSHWNKARVDNDEYSPVMCVQGESLDIRYAAGLKRNATDNVVVDEENGLMWQDVAENASVTRDWKASIDYCEALDHAGYSDWRLPNINELAYALPNTTFIHQTVLDNGGTGESWYPGVSFRKPYWASTPNVSSDVGAWAIESPAYAWPYTQDEQFYARCVRDDLTRARSPYVFDQAGKHIKTIDLNSGITLTTFEYDDQNRLIAVKDRFDNTVIINRDTDGKVLDIVSPDGYKTKLTVDENNDLRRVEYDDQSGYDFVYQNSLMTEETDPKGNQFVKTYNTLGRVEQVEDPEGGVWGFFNAKDEATKIVSYGITTAENTRFETQESRLANGDTSYTTTHQDLSQTGIIRQADDLKETFTGSGVVTVIDKVIDTKTRQEIPHTITTTLPSGLISTSQVEKIYGENGTDLSQLTLELTQNGKVSQVFSNFVNGQKTVTSAEGRTTTSTFDPITQLITGQQITGLNAVSFDYDDRGRLTQMSVGDRSVTYAFDDAVSKGQLTSFTDSLQRTTAFEYDALGRLKKTIYPDGSELLQTWDANGNLATLQPPGQPVHRFNYNSVNKEKQYTPPAVSGVTKPETVYDYDKDRKLTKITRPDNQEIGFNYKPGTDQLSSVDIPRGSYTYGYDGHGNVGSITAPDNGQLSFDYDGSLLIEQTWAENIVGKVSQSYNADFLVDEQCVNTSDCVSYGYDDDNLLVSAGGLTISREVQKAGLINGTMLNKISTNIDYNLFGEMSGSSSVYDNNTNLFETTYVHDKLGRIRQKTETIEGSSSTEIYTYDDVGRIETVTRGNDTTTYTYDGNGNRLTKVKDGSTETGVYDAQDRLLSYAGNTYSYSDDGELKSKTDTIISQTTTYTYDVLGNLTSVVIPNGQSNTTIDYIVDGRNRRIGKKVNGTLLQSFLYSDKLNPIAELNGNNQIVSRFVYGTKINVPDYLIKGGVTYRIISDYLGSPRLVVNAANGDIVQRMDYDEFGVVTNDTNPGFQPFGFAGGIYDRDTKLVRFGARDYDAAVGRWTKKDPIRFSGGDSNIYGYVFSDPINLIDPGGKLAFVVPFVPWIITGTDLAIVGLGGACIFTNCTKEAGEALSDIVNQYNEEADDSKEVDCDKGEDGRLKDRPHGYMPGDKGAEKWGRKEGVGAKEGRRRFHEIKWDDNMAGAKENYWVDPNTGDVIDPAGDWVGNLNDG</sequence>
<dbReference type="InterPro" id="IPR033803">
    <property type="entry name" value="CBD-like_Golvesin-Xly"/>
</dbReference>